<dbReference type="Pfam" id="PF09496">
    <property type="entry name" value="CENP-O"/>
    <property type="match status" value="1"/>
</dbReference>
<dbReference type="EMBL" id="CAJVPL010000085">
    <property type="protein sequence ID" value="CAG8444319.1"/>
    <property type="molecule type" value="Genomic_DNA"/>
</dbReference>
<dbReference type="PANTHER" id="PTHR14582:SF1">
    <property type="entry name" value="CENTROMERE PROTEIN O"/>
    <property type="match status" value="1"/>
</dbReference>
<comment type="caution">
    <text evidence="7">The sequence shown here is derived from an EMBL/GenBank/DDBJ whole genome shotgun (WGS) entry which is preliminary data.</text>
</comment>
<evidence type="ECO:0000313" key="7">
    <source>
        <dbReference type="EMBL" id="CAG8444319.1"/>
    </source>
</evidence>
<dbReference type="CDD" id="cd23835">
    <property type="entry name" value="DRWD-N_CENP-O"/>
    <property type="match status" value="1"/>
</dbReference>
<dbReference type="InterPro" id="IPR018464">
    <property type="entry name" value="CENP-O"/>
</dbReference>
<name>A0A9N8V651_9GLOM</name>
<sequence>MSSFSPVFNSNISPKGTQFPFFSSEKQDEADIEDSRCELHGLIKKREELTHTLENEQKTNPPHISDNIMNREEESLLSGKENYANHRERPFQTTSDKLKIEELLQAYSITGKTIFQDKENRVGLRLETFFKGRFLEPYYIFVGNEPNTEKLIVVKHTIPSFIPLKELETEYLNENIDKFLEIVDDYLQAYVTRREEFSLVHKILGKSDDNDLASNNACSFFEFCVQTAQGINIKVSLTYGELKSAIPSKVVVRKVLSEELSESRNCVVRMRQIESEFKKRNLLEVFDLYFRNKT</sequence>
<dbReference type="OrthoDB" id="10050372at2759"/>
<keyword evidence="5" id="KW-0539">Nucleus</keyword>
<evidence type="ECO:0000256" key="3">
    <source>
        <dbReference type="ARBA" id="ARBA00007321"/>
    </source>
</evidence>
<dbReference type="PANTHER" id="PTHR14582">
    <property type="entry name" value="INNER KINETOCHORE SUBUNIT MAL2"/>
    <property type="match status" value="1"/>
</dbReference>
<comment type="similarity">
    <text evidence="3">Belongs to the CENP-O/MCM21 family.</text>
</comment>
<dbReference type="AlphaFoldDB" id="A0A9N8V651"/>
<gene>
    <name evidence="7" type="ORF">AGERDE_LOCUS1301</name>
</gene>
<organism evidence="7 8">
    <name type="scientific">Ambispora gerdemannii</name>
    <dbReference type="NCBI Taxonomy" id="144530"/>
    <lineage>
        <taxon>Eukaryota</taxon>
        <taxon>Fungi</taxon>
        <taxon>Fungi incertae sedis</taxon>
        <taxon>Mucoromycota</taxon>
        <taxon>Glomeromycotina</taxon>
        <taxon>Glomeromycetes</taxon>
        <taxon>Archaeosporales</taxon>
        <taxon>Ambisporaceae</taxon>
        <taxon>Ambispora</taxon>
    </lineage>
</organism>
<dbReference type="Proteomes" id="UP000789831">
    <property type="component" value="Unassembled WGS sequence"/>
</dbReference>
<evidence type="ECO:0000256" key="1">
    <source>
        <dbReference type="ARBA" id="ARBA00004123"/>
    </source>
</evidence>
<protein>
    <submittedName>
        <fullName evidence="7">9242_t:CDS:1</fullName>
    </submittedName>
</protein>
<comment type="subcellular location">
    <subcellularLocation>
        <location evidence="2">Chromosome</location>
        <location evidence="2">Centromere</location>
    </subcellularLocation>
    <subcellularLocation>
        <location evidence="1">Nucleus</location>
    </subcellularLocation>
</comment>
<evidence type="ECO:0000256" key="6">
    <source>
        <dbReference type="ARBA" id="ARBA00023328"/>
    </source>
</evidence>
<dbReference type="GO" id="GO:0031511">
    <property type="term" value="C:Mis6-Sim4 complex"/>
    <property type="evidence" value="ECO:0007669"/>
    <property type="project" value="TreeGrafter"/>
</dbReference>
<reference evidence="7" key="1">
    <citation type="submission" date="2021-06" db="EMBL/GenBank/DDBJ databases">
        <authorList>
            <person name="Kallberg Y."/>
            <person name="Tangrot J."/>
            <person name="Rosling A."/>
        </authorList>
    </citation>
    <scope>NUCLEOTIDE SEQUENCE</scope>
    <source>
        <strain evidence="7">MT106</strain>
    </source>
</reference>
<evidence type="ECO:0000256" key="2">
    <source>
        <dbReference type="ARBA" id="ARBA00004584"/>
    </source>
</evidence>
<evidence type="ECO:0000256" key="4">
    <source>
        <dbReference type="ARBA" id="ARBA00022454"/>
    </source>
</evidence>
<accession>A0A9N8V651</accession>
<proteinExistence type="inferred from homology"/>
<dbReference type="GO" id="GO:0005634">
    <property type="term" value="C:nucleus"/>
    <property type="evidence" value="ECO:0007669"/>
    <property type="project" value="UniProtKB-SubCell"/>
</dbReference>
<keyword evidence="4" id="KW-0158">Chromosome</keyword>
<keyword evidence="6" id="KW-0137">Centromere</keyword>
<evidence type="ECO:0000256" key="5">
    <source>
        <dbReference type="ARBA" id="ARBA00023242"/>
    </source>
</evidence>
<evidence type="ECO:0000313" key="8">
    <source>
        <dbReference type="Proteomes" id="UP000789831"/>
    </source>
</evidence>
<keyword evidence="8" id="KW-1185">Reference proteome</keyword>